<feature type="region of interest" description="Disordered" evidence="1">
    <location>
        <begin position="201"/>
        <end position="222"/>
    </location>
</feature>
<dbReference type="EMBL" id="JASNWA010000006">
    <property type="protein sequence ID" value="KAK3174943.1"/>
    <property type="molecule type" value="Genomic_DNA"/>
</dbReference>
<gene>
    <name evidence="2" type="ORF">OEA41_002189</name>
</gene>
<feature type="compositionally biased region" description="Basic and acidic residues" evidence="1">
    <location>
        <begin position="111"/>
        <end position="120"/>
    </location>
</feature>
<dbReference type="Proteomes" id="UP001276659">
    <property type="component" value="Unassembled WGS sequence"/>
</dbReference>
<feature type="compositionally biased region" description="Basic and acidic residues" evidence="1">
    <location>
        <begin position="75"/>
        <end position="100"/>
    </location>
</feature>
<name>A0AAD9ZEE8_9LECA</name>
<sequence>MAPMAFPLTPPTTPDFSAQLQRVDSLHQQLKNEAARAQDFLAKLKRGEEIQSQTQTQTQGKLSSPTEEDAPQPGPEKDVRNGKHAEKDSRNGKSSTKEGKCCCQHHQSKPLTEKEKKMAEEYRKARLGSLGAANLPALPTHVDEHEVRDLEKRVRGLEGRVRGFEGLPPDRELALLEVERLRRELEGLARRREGLFGLIDEKAKGHGNGKGGKTNGKGGGKG</sequence>
<reference evidence="2" key="1">
    <citation type="submission" date="2022-11" db="EMBL/GenBank/DDBJ databases">
        <title>Chromosomal genome sequence assembly and mating type (MAT) locus characterization of the leprose asexual lichenized fungus Lepraria neglecta (Nyl.) Erichsen.</title>
        <authorList>
            <person name="Allen J.L."/>
            <person name="Pfeffer B."/>
        </authorList>
    </citation>
    <scope>NUCLEOTIDE SEQUENCE</scope>
    <source>
        <strain evidence="2">Allen 5258</strain>
    </source>
</reference>
<keyword evidence="3" id="KW-1185">Reference proteome</keyword>
<protein>
    <submittedName>
        <fullName evidence="2">Uncharacterized protein</fullName>
    </submittedName>
</protein>
<accession>A0AAD9ZEE8</accession>
<evidence type="ECO:0000313" key="2">
    <source>
        <dbReference type="EMBL" id="KAK3174943.1"/>
    </source>
</evidence>
<organism evidence="2 3">
    <name type="scientific">Lepraria neglecta</name>
    <dbReference type="NCBI Taxonomy" id="209136"/>
    <lineage>
        <taxon>Eukaryota</taxon>
        <taxon>Fungi</taxon>
        <taxon>Dikarya</taxon>
        <taxon>Ascomycota</taxon>
        <taxon>Pezizomycotina</taxon>
        <taxon>Lecanoromycetes</taxon>
        <taxon>OSLEUM clade</taxon>
        <taxon>Lecanoromycetidae</taxon>
        <taxon>Lecanorales</taxon>
        <taxon>Lecanorineae</taxon>
        <taxon>Stereocaulaceae</taxon>
        <taxon>Lepraria</taxon>
    </lineage>
</organism>
<feature type="region of interest" description="Disordered" evidence="1">
    <location>
        <begin position="45"/>
        <end position="120"/>
    </location>
</feature>
<evidence type="ECO:0000256" key="1">
    <source>
        <dbReference type="SAM" id="MobiDB-lite"/>
    </source>
</evidence>
<evidence type="ECO:0000313" key="3">
    <source>
        <dbReference type="Proteomes" id="UP001276659"/>
    </source>
</evidence>
<feature type="compositionally biased region" description="Gly residues" evidence="1">
    <location>
        <begin position="206"/>
        <end position="222"/>
    </location>
</feature>
<comment type="caution">
    <text evidence="2">The sequence shown here is derived from an EMBL/GenBank/DDBJ whole genome shotgun (WGS) entry which is preliminary data.</text>
</comment>
<proteinExistence type="predicted"/>
<dbReference type="AlphaFoldDB" id="A0AAD9ZEE8"/>